<sequence length="281" mass="30452">MKVVITIVATPAFIACVLNPSLVSAAVTILPPALAAPSTPNVSPAERRMEPVEANGNEGRASLSEVIKEVAGYLHPASILGNVVSGVRKTASGALSGVQGATNKAIGLYQKIVDIHVCYAMVWLYGEVETARTAVTLIHTNEANDVMSGLTYLLFLSETKWKTKTLAQIAQLLKPELDQLHPATLVVLGNIAYFRLYIVESATKLPGRGPDGIRRWYWIKASDTYSTPGQLVTDALAKCYPRDKFISLINEATNTPGYRYLELPLSENAAISWEKNIPSEN</sequence>
<reference evidence="3" key="3">
    <citation type="submission" date="2015-06" db="UniProtKB">
        <authorList>
            <consortium name="EnsemblProtists"/>
        </authorList>
    </citation>
    <scope>IDENTIFICATION</scope>
    <source>
        <strain evidence="3">Emoy2</strain>
    </source>
</reference>
<evidence type="ECO:0000313" key="4">
    <source>
        <dbReference type="Proteomes" id="UP000011713"/>
    </source>
</evidence>
<protein>
    <submittedName>
        <fullName evidence="2">RxLR effector candidate protein</fullName>
    </submittedName>
</protein>
<dbReference type="InParanoid" id="M4C2S2"/>
<dbReference type="AlphaFoldDB" id="M4C2S2"/>
<feature type="chain" id="PRO_5009704567" evidence="1">
    <location>
        <begin position="26"/>
        <end position="281"/>
    </location>
</feature>
<name>M4C2S2_HYAAE</name>
<dbReference type="VEuPathDB" id="FungiDB:HpaG813388"/>
<dbReference type="EMBL" id="JH598137">
    <property type="status" value="NOT_ANNOTATED_CDS"/>
    <property type="molecule type" value="Genomic_DNA"/>
</dbReference>
<keyword evidence="4" id="KW-1185">Reference proteome</keyword>
<organism evidence="3 4">
    <name type="scientific">Hyaloperonospora arabidopsidis (strain Emoy2)</name>
    <name type="common">Downy mildew agent</name>
    <name type="synonym">Peronospora arabidopsidis</name>
    <dbReference type="NCBI Taxonomy" id="559515"/>
    <lineage>
        <taxon>Eukaryota</taxon>
        <taxon>Sar</taxon>
        <taxon>Stramenopiles</taxon>
        <taxon>Oomycota</taxon>
        <taxon>Peronosporomycetes</taxon>
        <taxon>Peronosporales</taxon>
        <taxon>Peronosporaceae</taxon>
        <taxon>Hyaloperonospora</taxon>
    </lineage>
</organism>
<reference evidence="2" key="2">
    <citation type="journal article" date="2014" name="PLoS Pathog.">
        <title>Expression profiling during arabidopsis/downy mildew interaction reveals a highly-expressed effector that attenuates responses to salicylic acid.</title>
        <authorList>
            <person name="Asai S."/>
            <person name="Rallapalli G."/>
            <person name="Piquerez S.J.M."/>
            <person name="Caillaud M.C."/>
            <person name="Furzer O.J."/>
            <person name="Ishaque N."/>
            <person name="Wirthmueller L."/>
            <person name="Fabro G."/>
            <person name="Shirasu K."/>
            <person name="Jones J.D.G."/>
        </authorList>
    </citation>
    <scope>NUCLEOTIDE SEQUENCE</scope>
    <source>
        <strain evidence="2">Emoy2</strain>
    </source>
</reference>
<dbReference type="EMBL" id="AB922384">
    <property type="protein sequence ID" value="BAP68960.1"/>
    <property type="molecule type" value="mRNA"/>
</dbReference>
<gene>
    <name evidence="2" type="primary">HaRxLL76</name>
</gene>
<dbReference type="Proteomes" id="UP000011713">
    <property type="component" value="Unassembled WGS sequence"/>
</dbReference>
<evidence type="ECO:0000313" key="3">
    <source>
        <dbReference type="EnsemblProtists" id="HpaP813388"/>
    </source>
</evidence>
<feature type="signal peptide" evidence="1">
    <location>
        <begin position="1"/>
        <end position="25"/>
    </location>
</feature>
<dbReference type="HOGENOM" id="CLU_991935_0_0_1"/>
<keyword evidence="1" id="KW-0732">Signal</keyword>
<reference evidence="4" key="1">
    <citation type="journal article" date="2010" name="Science">
        <title>Signatures of adaptation to obligate biotrophy in the Hyaloperonospora arabidopsidis genome.</title>
        <authorList>
            <person name="Baxter L."/>
            <person name="Tripathy S."/>
            <person name="Ishaque N."/>
            <person name="Boot N."/>
            <person name="Cabral A."/>
            <person name="Kemen E."/>
            <person name="Thines M."/>
            <person name="Ah-Fong A."/>
            <person name="Anderson R."/>
            <person name="Badejoko W."/>
            <person name="Bittner-Eddy P."/>
            <person name="Boore J.L."/>
            <person name="Chibucos M.C."/>
            <person name="Coates M."/>
            <person name="Dehal P."/>
            <person name="Delehaunty K."/>
            <person name="Dong S."/>
            <person name="Downton P."/>
            <person name="Dumas B."/>
            <person name="Fabro G."/>
            <person name="Fronick C."/>
            <person name="Fuerstenberg S.I."/>
            <person name="Fulton L."/>
            <person name="Gaulin E."/>
            <person name="Govers F."/>
            <person name="Hughes L."/>
            <person name="Humphray S."/>
            <person name="Jiang R.H."/>
            <person name="Judelson H."/>
            <person name="Kamoun S."/>
            <person name="Kyung K."/>
            <person name="Meijer H."/>
            <person name="Minx P."/>
            <person name="Morris P."/>
            <person name="Nelson J."/>
            <person name="Phuntumart V."/>
            <person name="Qutob D."/>
            <person name="Rehmany A."/>
            <person name="Rougon-Cardoso A."/>
            <person name="Ryden P."/>
            <person name="Torto-Alalibo T."/>
            <person name="Studholme D."/>
            <person name="Wang Y."/>
            <person name="Win J."/>
            <person name="Wood J."/>
            <person name="Clifton S.W."/>
            <person name="Rogers J."/>
            <person name="Van den Ackerveken G."/>
            <person name="Jones J.D."/>
            <person name="McDowell J.M."/>
            <person name="Beynon J."/>
            <person name="Tyler B.M."/>
        </authorList>
    </citation>
    <scope>NUCLEOTIDE SEQUENCE [LARGE SCALE GENOMIC DNA]</scope>
    <source>
        <strain evidence="4">Emoy2</strain>
    </source>
</reference>
<accession>M4C2S2</accession>
<dbReference type="PROSITE" id="PS51257">
    <property type="entry name" value="PROKAR_LIPOPROTEIN"/>
    <property type="match status" value="1"/>
</dbReference>
<evidence type="ECO:0000256" key="1">
    <source>
        <dbReference type="SAM" id="SignalP"/>
    </source>
</evidence>
<dbReference type="EnsemblProtists" id="HpaT813388">
    <property type="protein sequence ID" value="HpaP813388"/>
    <property type="gene ID" value="HpaG813388"/>
</dbReference>
<proteinExistence type="evidence at transcript level"/>
<evidence type="ECO:0000313" key="2">
    <source>
        <dbReference type="EMBL" id="BAP68960.1"/>
    </source>
</evidence>